<feature type="region of interest" description="Disordered" evidence="1">
    <location>
        <begin position="87"/>
        <end position="171"/>
    </location>
</feature>
<dbReference type="Pfam" id="PF11942">
    <property type="entry name" value="Spt5_N"/>
    <property type="match status" value="1"/>
</dbReference>
<evidence type="ECO:0000259" key="2">
    <source>
        <dbReference type="Pfam" id="PF11942"/>
    </source>
</evidence>
<feature type="domain" description="Spt5 transcription elongation factor N-terminal" evidence="2">
    <location>
        <begin position="159"/>
        <end position="250"/>
    </location>
</feature>
<evidence type="ECO:0000313" key="3">
    <source>
        <dbReference type="EMBL" id="CAD7645464.1"/>
    </source>
</evidence>
<evidence type="ECO:0000313" key="4">
    <source>
        <dbReference type="Proteomes" id="UP000759131"/>
    </source>
</evidence>
<dbReference type="InterPro" id="IPR039659">
    <property type="entry name" value="SPT5"/>
</dbReference>
<sequence>MEQTIALNGISVTNDSSVESVQQLSGNWNSNSNRVSKSFERIDECDDNWRQNCVRIAIEVTVERLSAHSMSARLYVRRYCCAERSPLETHDMSDSEESNRDSDNEAEEDNREPEVADEEEPEGEDLDAEEEYSEDSDEDEVRGGGRRRGKRSKPRHGGFILDEAEVDDEIEDDEEWEDGADEIIEKNKHLEDSARDQEGHRRIHMMWNSQKEDEIEDYYRRKYAETSAAEKGYDGDVDLPDDITQQALMPGVKDPNLWMIKC</sequence>
<feature type="compositionally biased region" description="Basic and acidic residues" evidence="1">
    <location>
        <begin position="87"/>
        <end position="103"/>
    </location>
</feature>
<reference evidence="3" key="1">
    <citation type="submission" date="2020-11" db="EMBL/GenBank/DDBJ databases">
        <authorList>
            <person name="Tran Van P."/>
        </authorList>
    </citation>
    <scope>NUCLEOTIDE SEQUENCE</scope>
</reference>
<dbReference type="GO" id="GO:0003729">
    <property type="term" value="F:mRNA binding"/>
    <property type="evidence" value="ECO:0007669"/>
    <property type="project" value="TreeGrafter"/>
</dbReference>
<dbReference type="GO" id="GO:0032044">
    <property type="term" value="C:DSIF complex"/>
    <property type="evidence" value="ECO:0007669"/>
    <property type="project" value="TreeGrafter"/>
</dbReference>
<keyword evidence="4" id="KW-1185">Reference proteome</keyword>
<protein>
    <recommendedName>
        <fullName evidence="2">Spt5 transcription elongation factor N-terminal domain-containing protein</fullName>
    </recommendedName>
</protein>
<dbReference type="InterPro" id="IPR022581">
    <property type="entry name" value="Spt5_N"/>
</dbReference>
<evidence type="ECO:0000256" key="1">
    <source>
        <dbReference type="SAM" id="MobiDB-lite"/>
    </source>
</evidence>
<dbReference type="OrthoDB" id="8093033at2759"/>
<proteinExistence type="predicted"/>
<dbReference type="GO" id="GO:0006357">
    <property type="term" value="P:regulation of transcription by RNA polymerase II"/>
    <property type="evidence" value="ECO:0007669"/>
    <property type="project" value="InterPro"/>
</dbReference>
<dbReference type="EMBL" id="CAJPIZ010034226">
    <property type="protein sequence ID" value="CAG2120574.1"/>
    <property type="molecule type" value="Genomic_DNA"/>
</dbReference>
<name>A0A7R9LPL8_9ACAR</name>
<feature type="compositionally biased region" description="Basic residues" evidence="1">
    <location>
        <begin position="144"/>
        <end position="156"/>
    </location>
</feature>
<dbReference type="PANTHER" id="PTHR11125">
    <property type="entry name" value="SUPPRESSOR OF TY 5"/>
    <property type="match status" value="1"/>
</dbReference>
<dbReference type="AlphaFoldDB" id="A0A7R9LPL8"/>
<dbReference type="GO" id="GO:0032784">
    <property type="term" value="P:regulation of DNA-templated transcription elongation"/>
    <property type="evidence" value="ECO:0007669"/>
    <property type="project" value="InterPro"/>
</dbReference>
<dbReference type="GO" id="GO:0006368">
    <property type="term" value="P:transcription elongation by RNA polymerase II"/>
    <property type="evidence" value="ECO:0007669"/>
    <property type="project" value="TreeGrafter"/>
</dbReference>
<dbReference type="PANTHER" id="PTHR11125:SF7">
    <property type="entry name" value="TRANSCRIPTION ELONGATION FACTOR SPT5"/>
    <property type="match status" value="1"/>
</dbReference>
<feature type="compositionally biased region" description="Acidic residues" evidence="1">
    <location>
        <begin position="162"/>
        <end position="171"/>
    </location>
</feature>
<feature type="compositionally biased region" description="Acidic residues" evidence="1">
    <location>
        <begin position="104"/>
        <end position="140"/>
    </location>
</feature>
<dbReference type="Proteomes" id="UP000759131">
    <property type="component" value="Unassembled WGS sequence"/>
</dbReference>
<organism evidence="3">
    <name type="scientific">Medioppia subpectinata</name>
    <dbReference type="NCBI Taxonomy" id="1979941"/>
    <lineage>
        <taxon>Eukaryota</taxon>
        <taxon>Metazoa</taxon>
        <taxon>Ecdysozoa</taxon>
        <taxon>Arthropoda</taxon>
        <taxon>Chelicerata</taxon>
        <taxon>Arachnida</taxon>
        <taxon>Acari</taxon>
        <taxon>Acariformes</taxon>
        <taxon>Sarcoptiformes</taxon>
        <taxon>Oribatida</taxon>
        <taxon>Brachypylina</taxon>
        <taxon>Oppioidea</taxon>
        <taxon>Oppiidae</taxon>
        <taxon>Medioppia</taxon>
    </lineage>
</organism>
<feature type="non-terminal residue" evidence="3">
    <location>
        <position position="1"/>
    </location>
</feature>
<gene>
    <name evidence="3" type="ORF">OSB1V03_LOCUS20521</name>
</gene>
<accession>A0A7R9LPL8</accession>
<dbReference type="EMBL" id="OC888801">
    <property type="protein sequence ID" value="CAD7645464.1"/>
    <property type="molecule type" value="Genomic_DNA"/>
</dbReference>